<dbReference type="GO" id="GO:0005524">
    <property type="term" value="F:ATP binding"/>
    <property type="evidence" value="ECO:0007669"/>
    <property type="project" value="UniProtKB-KW"/>
</dbReference>
<organism evidence="9 10">
    <name type="scientific">Arthrobacter alpinus</name>
    <dbReference type="NCBI Taxonomy" id="656366"/>
    <lineage>
        <taxon>Bacteria</taxon>
        <taxon>Bacillati</taxon>
        <taxon>Actinomycetota</taxon>
        <taxon>Actinomycetes</taxon>
        <taxon>Micrococcales</taxon>
        <taxon>Micrococcaceae</taxon>
        <taxon>Arthrobacter</taxon>
    </lineage>
</organism>
<evidence type="ECO:0000259" key="8">
    <source>
        <dbReference type="Pfam" id="PF03099"/>
    </source>
</evidence>
<dbReference type="Gene3D" id="3.30.930.10">
    <property type="entry name" value="Bira Bifunctional Protein, Domain 2"/>
    <property type="match status" value="1"/>
</dbReference>
<dbReference type="Proteomes" id="UP000059574">
    <property type="component" value="Chromosome"/>
</dbReference>
<dbReference type="OrthoDB" id="9807064at2"/>
<dbReference type="Pfam" id="PF02237">
    <property type="entry name" value="BPL_C"/>
    <property type="match status" value="1"/>
</dbReference>
<evidence type="ECO:0000256" key="5">
    <source>
        <dbReference type="ARBA" id="ARBA00024227"/>
    </source>
</evidence>
<reference evidence="10" key="1">
    <citation type="submission" date="2015-11" db="EMBL/GenBank/DDBJ databases">
        <authorList>
            <person name="Kumar R."/>
            <person name="Singh D."/>
            <person name="Swarnkar M.K."/>
            <person name="Singh A.K."/>
            <person name="Kumar S."/>
        </authorList>
    </citation>
    <scope>NUCLEOTIDE SEQUENCE [LARGE SCALE GENOMIC DNA]</scope>
    <source>
        <strain evidence="10">ERGS4:06</strain>
    </source>
</reference>
<evidence type="ECO:0000259" key="7">
    <source>
        <dbReference type="Pfam" id="PF02237"/>
    </source>
</evidence>
<keyword evidence="1" id="KW-0436">Ligase</keyword>
<dbReference type="EMBL" id="CP013200">
    <property type="protein sequence ID" value="ALO67729.1"/>
    <property type="molecule type" value="Genomic_DNA"/>
</dbReference>
<dbReference type="RefSeq" id="WP_062291145.1">
    <property type="nucleotide sequence ID" value="NZ_CP013200.1"/>
</dbReference>
<dbReference type="InterPro" id="IPR004408">
    <property type="entry name" value="Biotin_CoA_COase_ligase"/>
</dbReference>
<evidence type="ECO:0000256" key="4">
    <source>
        <dbReference type="ARBA" id="ARBA00023267"/>
    </source>
</evidence>
<evidence type="ECO:0000313" key="9">
    <source>
        <dbReference type="EMBL" id="ALO67729.1"/>
    </source>
</evidence>
<dbReference type="SUPFAM" id="SSF55681">
    <property type="entry name" value="Class II aaRS and biotin synthetases"/>
    <property type="match status" value="1"/>
</dbReference>
<dbReference type="PANTHER" id="PTHR12835">
    <property type="entry name" value="BIOTIN PROTEIN LIGASE"/>
    <property type="match status" value="1"/>
</dbReference>
<protein>
    <recommendedName>
        <fullName evidence="5">biotin--[biotin carboxyl-carrier protein] ligase</fullName>
        <ecNumber evidence="5">6.3.4.15</ecNumber>
    </recommendedName>
</protein>
<gene>
    <name evidence="9" type="ORF">AS189_16145</name>
</gene>
<dbReference type="SUPFAM" id="SSF50037">
    <property type="entry name" value="C-terminal domain of transcriptional repressors"/>
    <property type="match status" value="1"/>
</dbReference>
<keyword evidence="2" id="KW-0547">Nucleotide-binding</keyword>
<reference evidence="9 10" key="2">
    <citation type="journal article" date="2016" name="J. Biotechnol.">
        <title>Complete genome sequence of Arthrobacter alpinus ERGS4:06, a yellow pigmented bacterium tolerant to cold and radiations isolated from Sikkim Himalaya.</title>
        <authorList>
            <person name="Kumar R."/>
            <person name="Singh D."/>
            <person name="Swarnkar M.K."/>
            <person name="Singh A.K."/>
            <person name="Kumar S."/>
        </authorList>
    </citation>
    <scope>NUCLEOTIDE SEQUENCE [LARGE SCALE GENOMIC DNA]</scope>
    <source>
        <strain evidence="9 10">ERGS4:06</strain>
    </source>
</reference>
<keyword evidence="4" id="KW-0092">Biotin</keyword>
<dbReference type="InterPro" id="IPR003142">
    <property type="entry name" value="BPL_C"/>
</dbReference>
<dbReference type="GO" id="GO:0005737">
    <property type="term" value="C:cytoplasm"/>
    <property type="evidence" value="ECO:0007669"/>
    <property type="project" value="TreeGrafter"/>
</dbReference>
<dbReference type="CDD" id="cd16442">
    <property type="entry name" value="BPL"/>
    <property type="match status" value="1"/>
</dbReference>
<feature type="domain" description="Biotin protein ligase C-terminal" evidence="7">
    <location>
        <begin position="322"/>
        <end position="369"/>
    </location>
</feature>
<dbReference type="AlphaFoldDB" id="A0A0S2M285"/>
<proteinExistence type="predicted"/>
<evidence type="ECO:0000256" key="1">
    <source>
        <dbReference type="ARBA" id="ARBA00022598"/>
    </source>
</evidence>
<name>A0A0S2M285_9MICC</name>
<feature type="domain" description="BPL/LPL catalytic" evidence="8">
    <location>
        <begin position="70"/>
        <end position="180"/>
    </location>
</feature>
<dbReference type="Pfam" id="PF03099">
    <property type="entry name" value="BPL_LplA_LipB"/>
    <property type="match status" value="1"/>
</dbReference>
<dbReference type="GO" id="GO:0004077">
    <property type="term" value="F:biotin--[biotin carboxyl-carrier protein] ligase activity"/>
    <property type="evidence" value="ECO:0007669"/>
    <property type="project" value="UniProtKB-EC"/>
</dbReference>
<sequence>MNGAATNPDQNGQTRPHQLPAAALNSAPIKLNPARLKSELMHPRGDFGRVDVVDSAGSTNTDLAAGAADLKQYFPSLSVLIADAQPAGKGRLGRAWEVPAGAAMISSVLVWPGEQRATSAANPTGTTFAATGYGWLSILAGVALCQALRTLTGVPATLKWPNDVVVNGRKLAGILAQVVPMPMAPAPQVPTSQMTRPQVPASAGQTANHPSAGQTSAAHTSAEHASATTGMVGERTQSGIGVVVGVGVNVSAEQTELPTDRATSLLIEGVHGSGLDRNVLLPGYLNNFARLYQAFVDVGGDAQAPLQGGASAVDLARNLMSTLGQQVRAELPGGALLFGTAVDLNSDGSLLLRDAAGTEHTVSAGDVVHLRRTGPDGALGYA</sequence>
<accession>A0A0S2M285</accession>
<keyword evidence="3" id="KW-0067">ATP-binding</keyword>
<evidence type="ECO:0000313" key="10">
    <source>
        <dbReference type="Proteomes" id="UP000059574"/>
    </source>
</evidence>
<feature type="compositionally biased region" description="Low complexity" evidence="6">
    <location>
        <begin position="215"/>
        <end position="229"/>
    </location>
</feature>
<evidence type="ECO:0000256" key="6">
    <source>
        <dbReference type="SAM" id="MobiDB-lite"/>
    </source>
</evidence>
<evidence type="ECO:0000256" key="2">
    <source>
        <dbReference type="ARBA" id="ARBA00022741"/>
    </source>
</evidence>
<dbReference type="Gene3D" id="2.30.30.100">
    <property type="match status" value="1"/>
</dbReference>
<feature type="compositionally biased region" description="Polar residues" evidence="6">
    <location>
        <begin position="203"/>
        <end position="214"/>
    </location>
</feature>
<dbReference type="PANTHER" id="PTHR12835:SF5">
    <property type="entry name" value="BIOTIN--PROTEIN LIGASE"/>
    <property type="match status" value="1"/>
</dbReference>
<dbReference type="InterPro" id="IPR008988">
    <property type="entry name" value="Transcriptional_repressor_C"/>
</dbReference>
<evidence type="ECO:0000256" key="3">
    <source>
        <dbReference type="ARBA" id="ARBA00022840"/>
    </source>
</evidence>
<dbReference type="InterPro" id="IPR004143">
    <property type="entry name" value="BPL_LPL_catalytic"/>
</dbReference>
<dbReference type="EC" id="6.3.4.15" evidence="5"/>
<dbReference type="InterPro" id="IPR045864">
    <property type="entry name" value="aa-tRNA-synth_II/BPL/LPL"/>
</dbReference>
<feature type="region of interest" description="Disordered" evidence="6">
    <location>
        <begin position="186"/>
        <end position="231"/>
    </location>
</feature>